<feature type="binding site" evidence="11">
    <location>
        <position position="292"/>
    </location>
    <ligand>
        <name>Mg(2+)</name>
        <dbReference type="ChEBI" id="CHEBI:18420"/>
    </ligand>
</feature>
<feature type="binding site" evidence="11">
    <location>
        <position position="296"/>
    </location>
    <ligand>
        <name>Mg(2+)</name>
        <dbReference type="ChEBI" id="CHEBI:18420"/>
    </ligand>
</feature>
<keyword evidence="5 10" id="KW-0479">Metal-binding</keyword>
<gene>
    <name evidence="12" type="ORF">RGQ30_23450</name>
</gene>
<dbReference type="RefSeq" id="WP_130555723.1">
    <property type="nucleotide sequence ID" value="NZ_AP028947.1"/>
</dbReference>
<accession>A0AA86J423</accession>
<dbReference type="Pfam" id="PF02424">
    <property type="entry name" value="ApbE"/>
    <property type="match status" value="1"/>
</dbReference>
<evidence type="ECO:0000313" key="13">
    <source>
        <dbReference type="Proteomes" id="UP001329151"/>
    </source>
</evidence>
<evidence type="ECO:0000256" key="3">
    <source>
        <dbReference type="ARBA" id="ARBA00022630"/>
    </source>
</evidence>
<comment type="similarity">
    <text evidence="10">Belongs to the ApbE family.</text>
</comment>
<evidence type="ECO:0000256" key="9">
    <source>
        <dbReference type="ARBA" id="ARBA00048540"/>
    </source>
</evidence>
<evidence type="ECO:0000256" key="4">
    <source>
        <dbReference type="ARBA" id="ARBA00022679"/>
    </source>
</evidence>
<dbReference type="AlphaFoldDB" id="A0AA86J423"/>
<dbReference type="PANTHER" id="PTHR30040">
    <property type="entry name" value="THIAMINE BIOSYNTHESIS LIPOPROTEIN APBE"/>
    <property type="match status" value="1"/>
</dbReference>
<keyword evidence="13" id="KW-1185">Reference proteome</keyword>
<dbReference type="PIRSF" id="PIRSF006268">
    <property type="entry name" value="ApbE"/>
    <property type="match status" value="1"/>
</dbReference>
<keyword evidence="4 10" id="KW-0808">Transferase</keyword>
<dbReference type="PANTHER" id="PTHR30040:SF2">
    <property type="entry name" value="FAD:PROTEIN FMN TRANSFERASE"/>
    <property type="match status" value="1"/>
</dbReference>
<keyword evidence="7 10" id="KW-0460">Magnesium</keyword>
<sequence length="341" mass="37466">MIRLLIPHKLEPVEPSLLAKLHQVQGHTMGTHWQIRWVHESHLDADTAKIQAMVERVLDRIINQMSTWKEDSLLSQFNCAPAGTVQEIPFDFCTVLKASVALAGLSCGAFNPVAGGLVNLWGFGPGPRYTDPGFLPPGADEISQALRFTDWSALRVENGTCHITQTGGLSLDFSAIAKGYAVDCIAEALLASGLQHVMVEVGGEFRGHGFRPGGLPWWIDLENPPAFNHAQDLVLNRLALHGLAVATSGDYRRHYQYQDQIYSHTIDPRNGRPIEHGLASVSVVHASCMWADGWATALNVLGVHTARELAIQHEIAVRFVERLHDGSLLETITPAFRELTT</sequence>
<evidence type="ECO:0000256" key="1">
    <source>
        <dbReference type="ARBA" id="ARBA00011955"/>
    </source>
</evidence>
<dbReference type="Gene3D" id="3.10.520.10">
    <property type="entry name" value="ApbE-like domains"/>
    <property type="match status" value="1"/>
</dbReference>
<evidence type="ECO:0000256" key="8">
    <source>
        <dbReference type="ARBA" id="ARBA00031306"/>
    </source>
</evidence>
<dbReference type="EMBL" id="AP028947">
    <property type="protein sequence ID" value="BET26844.1"/>
    <property type="molecule type" value="Genomic_DNA"/>
</dbReference>
<evidence type="ECO:0000256" key="11">
    <source>
        <dbReference type="PIRSR" id="PIRSR006268-2"/>
    </source>
</evidence>
<evidence type="ECO:0000256" key="2">
    <source>
        <dbReference type="ARBA" id="ARBA00016337"/>
    </source>
</evidence>
<dbReference type="Proteomes" id="UP001329151">
    <property type="component" value="Chromosome"/>
</dbReference>
<keyword evidence="6 10" id="KW-0274">FAD</keyword>
<comment type="catalytic activity">
    <reaction evidence="9 10">
        <text>L-threonyl-[protein] + FAD = FMN-L-threonyl-[protein] + AMP + H(+)</text>
        <dbReference type="Rhea" id="RHEA:36847"/>
        <dbReference type="Rhea" id="RHEA-COMP:11060"/>
        <dbReference type="Rhea" id="RHEA-COMP:11061"/>
        <dbReference type="ChEBI" id="CHEBI:15378"/>
        <dbReference type="ChEBI" id="CHEBI:30013"/>
        <dbReference type="ChEBI" id="CHEBI:57692"/>
        <dbReference type="ChEBI" id="CHEBI:74257"/>
        <dbReference type="ChEBI" id="CHEBI:456215"/>
        <dbReference type="EC" id="2.7.1.180"/>
    </reaction>
</comment>
<dbReference type="EC" id="2.7.1.180" evidence="1 10"/>
<organism evidence="12 13">
    <name type="scientific">Limnobacter thiooxidans</name>
    <dbReference type="NCBI Taxonomy" id="131080"/>
    <lineage>
        <taxon>Bacteria</taxon>
        <taxon>Pseudomonadati</taxon>
        <taxon>Pseudomonadota</taxon>
        <taxon>Betaproteobacteria</taxon>
        <taxon>Burkholderiales</taxon>
        <taxon>Burkholderiaceae</taxon>
        <taxon>Limnobacter</taxon>
    </lineage>
</organism>
<dbReference type="InterPro" id="IPR024932">
    <property type="entry name" value="ApbE"/>
</dbReference>
<evidence type="ECO:0000256" key="10">
    <source>
        <dbReference type="PIRNR" id="PIRNR006268"/>
    </source>
</evidence>
<reference evidence="12 13" key="1">
    <citation type="submission" date="2023-10" db="EMBL/GenBank/DDBJ databases">
        <title>Complete Genome Sequence of Limnobacter thiooxidans CS-K2T, Isolated from freshwater lake sediments in Bavaria, Germany.</title>
        <authorList>
            <person name="Naruki M."/>
            <person name="Watanabe A."/>
            <person name="Warashina T."/>
            <person name="Morita T."/>
            <person name="Arakawa K."/>
        </authorList>
    </citation>
    <scope>NUCLEOTIDE SEQUENCE [LARGE SCALE GENOMIC DNA]</scope>
    <source>
        <strain evidence="12 13">CS-K2</strain>
    </source>
</reference>
<evidence type="ECO:0000256" key="5">
    <source>
        <dbReference type="ARBA" id="ARBA00022723"/>
    </source>
</evidence>
<dbReference type="GO" id="GO:0046872">
    <property type="term" value="F:metal ion binding"/>
    <property type="evidence" value="ECO:0007669"/>
    <property type="project" value="UniProtKB-UniRule"/>
</dbReference>
<name>A0AA86J423_9BURK</name>
<dbReference type="SUPFAM" id="SSF143631">
    <property type="entry name" value="ApbE-like"/>
    <property type="match status" value="1"/>
</dbReference>
<evidence type="ECO:0000256" key="7">
    <source>
        <dbReference type="ARBA" id="ARBA00022842"/>
    </source>
</evidence>
<keyword evidence="3 10" id="KW-0285">Flavoprotein</keyword>
<dbReference type="KEGG" id="lto:RGQ30_23450"/>
<proteinExistence type="inferred from homology"/>
<evidence type="ECO:0000313" key="12">
    <source>
        <dbReference type="EMBL" id="BET26844.1"/>
    </source>
</evidence>
<feature type="binding site" evidence="11">
    <location>
        <position position="175"/>
    </location>
    <ligand>
        <name>Mg(2+)</name>
        <dbReference type="ChEBI" id="CHEBI:18420"/>
    </ligand>
</feature>
<protein>
    <recommendedName>
        <fullName evidence="2 10">FAD:protein FMN transferase</fullName>
        <ecNumber evidence="1 10">2.7.1.180</ecNumber>
    </recommendedName>
    <alternativeName>
        <fullName evidence="8 10">Flavin transferase</fullName>
    </alternativeName>
</protein>
<comment type="cofactor">
    <cofactor evidence="11">
        <name>Mg(2+)</name>
        <dbReference type="ChEBI" id="CHEBI:18420"/>
    </cofactor>
    <cofactor evidence="11">
        <name>Mn(2+)</name>
        <dbReference type="ChEBI" id="CHEBI:29035"/>
    </cofactor>
    <text evidence="11">Magnesium. Can also use manganese.</text>
</comment>
<evidence type="ECO:0000256" key="6">
    <source>
        <dbReference type="ARBA" id="ARBA00022827"/>
    </source>
</evidence>
<dbReference type="GO" id="GO:0016740">
    <property type="term" value="F:transferase activity"/>
    <property type="evidence" value="ECO:0007669"/>
    <property type="project" value="UniProtKB-UniRule"/>
</dbReference>
<dbReference type="InterPro" id="IPR003374">
    <property type="entry name" value="ApbE-like_sf"/>
</dbReference>